<dbReference type="EMBL" id="AP022577">
    <property type="protein sequence ID" value="BBX87590.1"/>
    <property type="molecule type" value="Genomic_DNA"/>
</dbReference>
<gene>
    <name evidence="1" type="ORF">MAUB_54630</name>
</gene>
<proteinExistence type="predicted"/>
<protein>
    <submittedName>
        <fullName evidence="1">Uncharacterized protein</fullName>
    </submittedName>
</protein>
<sequence>MERVPENVTPSDVVTLGGDIDSGARLSPRTILAVTGACRVKDRVNPGHRRSDRWLTAMCWVLRWNRAASSR</sequence>
<accession>A0ABN5Z0H4</accession>
<keyword evidence="2" id="KW-1185">Reference proteome</keyword>
<evidence type="ECO:0000313" key="2">
    <source>
        <dbReference type="Proteomes" id="UP000465609"/>
    </source>
</evidence>
<dbReference type="Proteomes" id="UP000465609">
    <property type="component" value="Chromosome"/>
</dbReference>
<name>A0ABN5Z0H4_9MYCO</name>
<organism evidence="1 2">
    <name type="scientific">Mycolicibacterium aubagnense</name>
    <dbReference type="NCBI Taxonomy" id="319707"/>
    <lineage>
        <taxon>Bacteria</taxon>
        <taxon>Bacillati</taxon>
        <taxon>Actinomycetota</taxon>
        <taxon>Actinomycetes</taxon>
        <taxon>Mycobacteriales</taxon>
        <taxon>Mycobacteriaceae</taxon>
        <taxon>Mycolicibacterium</taxon>
    </lineage>
</organism>
<evidence type="ECO:0000313" key="1">
    <source>
        <dbReference type="EMBL" id="BBX87590.1"/>
    </source>
</evidence>
<reference evidence="1 2" key="1">
    <citation type="journal article" date="2019" name="Emerg. Microbes Infect.">
        <title>Comprehensive subspecies identification of 175 nontuberculous mycobacteria species based on 7547 genomic profiles.</title>
        <authorList>
            <person name="Matsumoto Y."/>
            <person name="Kinjo T."/>
            <person name="Motooka D."/>
            <person name="Nabeya D."/>
            <person name="Jung N."/>
            <person name="Uechi K."/>
            <person name="Horii T."/>
            <person name="Iida T."/>
            <person name="Fujita J."/>
            <person name="Nakamura S."/>
        </authorList>
    </citation>
    <scope>NUCLEOTIDE SEQUENCE [LARGE SCALE GENOMIC DNA]</scope>
    <source>
        <strain evidence="1 2">JCM 15296</strain>
    </source>
</reference>